<reference evidence="1 2" key="1">
    <citation type="submission" date="2021-04" db="EMBL/GenBank/DDBJ databases">
        <authorList>
            <person name="Rodrigo-Torres L."/>
            <person name="Arahal R. D."/>
            <person name="Lucena T."/>
        </authorList>
    </citation>
    <scope>NUCLEOTIDE SEQUENCE [LARGE SCALE GENOMIC DNA]</scope>
    <source>
        <strain evidence="1 2">CECT 9623</strain>
    </source>
</reference>
<sequence>MESIRIFSGELIDKLLDAKKEAFKAKLDTVLTKDQFAFDRDIIENMIAEFRVDNLRFHFDKVEWHRIDKEKQFVPMDQISHAVRFYIPFTGNWIMLKHVPRNRSAFGFQLFINESYDELIYDLVIGEAEGSQIMDHFTKLKDSIGTNLNEFESSIAEHNQSLNKIAEQVIEKNLQVLDNQKKLSDSIKFPERRFSKP</sequence>
<evidence type="ECO:0000313" key="1">
    <source>
        <dbReference type="EMBL" id="CAG5072918.1"/>
    </source>
</evidence>
<name>A0ABM8UVT7_9BACT</name>
<comment type="caution">
    <text evidence="1">The sequence shown here is derived from an EMBL/GenBank/DDBJ whole genome shotgun (WGS) entry which is preliminary data.</text>
</comment>
<organism evidence="1 2">
    <name type="scientific">Dyadobacter linearis</name>
    <dbReference type="NCBI Taxonomy" id="2823330"/>
    <lineage>
        <taxon>Bacteria</taxon>
        <taxon>Pseudomonadati</taxon>
        <taxon>Bacteroidota</taxon>
        <taxon>Cytophagia</taxon>
        <taxon>Cytophagales</taxon>
        <taxon>Spirosomataceae</taxon>
        <taxon>Dyadobacter</taxon>
    </lineage>
</organism>
<proteinExistence type="predicted"/>
<dbReference type="Proteomes" id="UP000679725">
    <property type="component" value="Unassembled WGS sequence"/>
</dbReference>
<accession>A0ABM8UVT7</accession>
<evidence type="ECO:0000313" key="2">
    <source>
        <dbReference type="Proteomes" id="UP000679725"/>
    </source>
</evidence>
<keyword evidence="2" id="KW-1185">Reference proteome</keyword>
<protein>
    <submittedName>
        <fullName evidence="1">Uncharacterized protein</fullName>
    </submittedName>
</protein>
<dbReference type="EMBL" id="CAJRAU010000007">
    <property type="protein sequence ID" value="CAG5072918.1"/>
    <property type="molecule type" value="Genomic_DNA"/>
</dbReference>
<gene>
    <name evidence="1" type="ORF">DYBT9623_04455</name>
</gene>
<dbReference type="RefSeq" id="WP_215235731.1">
    <property type="nucleotide sequence ID" value="NZ_CAJRAU010000007.1"/>
</dbReference>